<keyword evidence="2" id="KW-1185">Reference proteome</keyword>
<dbReference type="AlphaFoldDB" id="A0A4Y2SSZ9"/>
<gene>
    <name evidence="1" type="ORF">AVEN_205187_1</name>
</gene>
<evidence type="ECO:0000313" key="1">
    <source>
        <dbReference type="EMBL" id="GBN91462.1"/>
    </source>
</evidence>
<accession>A0A4Y2SSZ9</accession>
<dbReference type="Proteomes" id="UP000499080">
    <property type="component" value="Unassembled WGS sequence"/>
</dbReference>
<sequence length="60" mass="6560">MRGHRISNHKWSYPGLPVDKGHLNDSRCNSSSTEAGVLKAYHQATARLLSKEVRNITGGG</sequence>
<organism evidence="1 2">
    <name type="scientific">Araneus ventricosus</name>
    <name type="common">Orbweaver spider</name>
    <name type="synonym">Epeira ventricosa</name>
    <dbReference type="NCBI Taxonomy" id="182803"/>
    <lineage>
        <taxon>Eukaryota</taxon>
        <taxon>Metazoa</taxon>
        <taxon>Ecdysozoa</taxon>
        <taxon>Arthropoda</taxon>
        <taxon>Chelicerata</taxon>
        <taxon>Arachnida</taxon>
        <taxon>Araneae</taxon>
        <taxon>Araneomorphae</taxon>
        <taxon>Entelegynae</taxon>
        <taxon>Araneoidea</taxon>
        <taxon>Araneidae</taxon>
        <taxon>Araneus</taxon>
    </lineage>
</organism>
<dbReference type="EMBL" id="BGPR01023894">
    <property type="protein sequence ID" value="GBN91462.1"/>
    <property type="molecule type" value="Genomic_DNA"/>
</dbReference>
<reference evidence="1 2" key="1">
    <citation type="journal article" date="2019" name="Sci. Rep.">
        <title>Orb-weaving spider Araneus ventricosus genome elucidates the spidroin gene catalogue.</title>
        <authorList>
            <person name="Kono N."/>
            <person name="Nakamura H."/>
            <person name="Ohtoshi R."/>
            <person name="Moran D.A.P."/>
            <person name="Shinohara A."/>
            <person name="Yoshida Y."/>
            <person name="Fujiwara M."/>
            <person name="Mori M."/>
            <person name="Tomita M."/>
            <person name="Arakawa K."/>
        </authorList>
    </citation>
    <scope>NUCLEOTIDE SEQUENCE [LARGE SCALE GENOMIC DNA]</scope>
</reference>
<comment type="caution">
    <text evidence="1">The sequence shown here is derived from an EMBL/GenBank/DDBJ whole genome shotgun (WGS) entry which is preliminary data.</text>
</comment>
<feature type="non-terminal residue" evidence="1">
    <location>
        <position position="60"/>
    </location>
</feature>
<evidence type="ECO:0000313" key="2">
    <source>
        <dbReference type="Proteomes" id="UP000499080"/>
    </source>
</evidence>
<name>A0A4Y2SSZ9_ARAVE</name>
<protein>
    <submittedName>
        <fullName evidence="1">Uncharacterized protein</fullName>
    </submittedName>
</protein>
<proteinExistence type="predicted"/>